<gene>
    <name evidence="8" type="ORF">H072_2936</name>
</gene>
<protein>
    <recommendedName>
        <fullName evidence="7">G-protein coupled receptors family 1 profile domain-containing protein</fullName>
    </recommendedName>
</protein>
<evidence type="ECO:0000256" key="1">
    <source>
        <dbReference type="ARBA" id="ARBA00004141"/>
    </source>
</evidence>
<name>S8APN5_DACHA</name>
<dbReference type="eggNOG" id="ENOG502SIRC">
    <property type="taxonomic scope" value="Eukaryota"/>
</dbReference>
<dbReference type="PROSITE" id="PS50262">
    <property type="entry name" value="G_PROTEIN_RECEP_F1_2"/>
    <property type="match status" value="1"/>
</dbReference>
<dbReference type="Pfam" id="PF11710">
    <property type="entry name" value="Git3"/>
    <property type="match status" value="1"/>
</dbReference>
<comment type="subcellular location">
    <subcellularLocation>
        <location evidence="1">Membrane</location>
        <topology evidence="1">Multi-pass membrane protein</topology>
    </subcellularLocation>
</comment>
<evidence type="ECO:0000256" key="5">
    <source>
        <dbReference type="SAM" id="MobiDB-lite"/>
    </source>
</evidence>
<feature type="domain" description="G-protein coupled receptors family 1 profile" evidence="7">
    <location>
        <begin position="63"/>
        <end position="451"/>
    </location>
</feature>
<accession>S8APN5</accession>
<dbReference type="HOGENOM" id="CLU_032576_0_1_1"/>
<keyword evidence="3 6" id="KW-1133">Transmembrane helix</keyword>
<feature type="compositionally biased region" description="Low complexity" evidence="5">
    <location>
        <begin position="259"/>
        <end position="272"/>
    </location>
</feature>
<feature type="transmembrane region" description="Helical" evidence="6">
    <location>
        <begin position="161"/>
        <end position="184"/>
    </location>
</feature>
<feature type="transmembrane region" description="Helical" evidence="6">
    <location>
        <begin position="44"/>
        <end position="72"/>
    </location>
</feature>
<feature type="region of interest" description="Disordered" evidence="5">
    <location>
        <begin position="362"/>
        <end position="390"/>
    </location>
</feature>
<dbReference type="GO" id="GO:0005886">
    <property type="term" value="C:plasma membrane"/>
    <property type="evidence" value="ECO:0007669"/>
    <property type="project" value="TreeGrafter"/>
</dbReference>
<dbReference type="Gene3D" id="1.20.1070.10">
    <property type="entry name" value="Rhodopsin 7-helix transmembrane proteins"/>
    <property type="match status" value="1"/>
</dbReference>
<keyword evidence="9" id="KW-1185">Reference proteome</keyword>
<dbReference type="SUPFAM" id="SSF81321">
    <property type="entry name" value="Family A G protein-coupled receptor-like"/>
    <property type="match status" value="1"/>
</dbReference>
<evidence type="ECO:0000256" key="3">
    <source>
        <dbReference type="ARBA" id="ARBA00022989"/>
    </source>
</evidence>
<feature type="transmembrane region" description="Helical" evidence="6">
    <location>
        <begin position="401"/>
        <end position="423"/>
    </location>
</feature>
<keyword evidence="2 6" id="KW-0812">Transmembrane</keyword>
<dbReference type="STRING" id="1284197.S8APN5"/>
<dbReference type="PANTHER" id="PTHR23112:SF37">
    <property type="entry name" value="G PROTEIN-COUPLED RECEPTOR GPR1"/>
    <property type="match status" value="1"/>
</dbReference>
<dbReference type="AlphaFoldDB" id="S8APN5"/>
<evidence type="ECO:0000256" key="6">
    <source>
        <dbReference type="SAM" id="Phobius"/>
    </source>
</evidence>
<dbReference type="GO" id="GO:0004930">
    <property type="term" value="F:G protein-coupled receptor activity"/>
    <property type="evidence" value="ECO:0007669"/>
    <property type="project" value="TreeGrafter"/>
</dbReference>
<dbReference type="OrthoDB" id="100006at2759"/>
<dbReference type="PANTHER" id="PTHR23112">
    <property type="entry name" value="G PROTEIN-COUPLED RECEPTOR 157-RELATED"/>
    <property type="match status" value="1"/>
</dbReference>
<dbReference type="InterPro" id="IPR023041">
    <property type="entry name" value="Glucose_rcpt_Git3-like_N"/>
</dbReference>
<feature type="transmembrane region" description="Helical" evidence="6">
    <location>
        <begin position="128"/>
        <end position="149"/>
    </location>
</feature>
<evidence type="ECO:0000256" key="2">
    <source>
        <dbReference type="ARBA" id="ARBA00022692"/>
    </source>
</evidence>
<reference evidence="8 9" key="1">
    <citation type="journal article" date="2013" name="PLoS Genet.">
        <title>Genomic mechanisms accounting for the adaptation to parasitism in nematode-trapping fungi.</title>
        <authorList>
            <person name="Meerupati T."/>
            <person name="Andersson K.M."/>
            <person name="Friman E."/>
            <person name="Kumar D."/>
            <person name="Tunlid A."/>
            <person name="Ahren D."/>
        </authorList>
    </citation>
    <scope>NUCLEOTIDE SEQUENCE [LARGE SCALE GENOMIC DNA]</scope>
    <source>
        <strain evidence="8 9">CBS 200.50</strain>
    </source>
</reference>
<dbReference type="GO" id="GO:0007189">
    <property type="term" value="P:adenylate cyclase-activating G protein-coupled receptor signaling pathway"/>
    <property type="evidence" value="ECO:0007669"/>
    <property type="project" value="TreeGrafter"/>
</dbReference>
<dbReference type="InterPro" id="IPR017452">
    <property type="entry name" value="GPCR_Rhodpsn_7TM"/>
</dbReference>
<comment type="caution">
    <text evidence="8">The sequence shown here is derived from an EMBL/GenBank/DDBJ whole genome shotgun (WGS) entry which is preliminary data.</text>
</comment>
<feature type="region of interest" description="Disordered" evidence="5">
    <location>
        <begin position="249"/>
        <end position="295"/>
    </location>
</feature>
<proteinExistence type="predicted"/>
<evidence type="ECO:0000313" key="8">
    <source>
        <dbReference type="EMBL" id="EPS43081.1"/>
    </source>
</evidence>
<dbReference type="EMBL" id="AQGS01000089">
    <property type="protein sequence ID" value="EPS43081.1"/>
    <property type="molecule type" value="Genomic_DNA"/>
</dbReference>
<keyword evidence="4 6" id="KW-0472">Membrane</keyword>
<reference evidence="9" key="2">
    <citation type="submission" date="2013-04" db="EMBL/GenBank/DDBJ databases">
        <title>Genomic mechanisms accounting for the adaptation to parasitism in nematode-trapping fungi.</title>
        <authorList>
            <person name="Ahren D.G."/>
        </authorList>
    </citation>
    <scope>NUCLEOTIDE SEQUENCE [LARGE SCALE GENOMIC DNA]</scope>
    <source>
        <strain evidence="9">CBS 200.50</strain>
    </source>
</reference>
<feature type="transmembrane region" description="Helical" evidence="6">
    <location>
        <begin position="435"/>
        <end position="453"/>
    </location>
</feature>
<organism evidence="8 9">
    <name type="scientific">Dactylellina haptotyla (strain CBS 200.50)</name>
    <name type="common">Nematode-trapping fungus</name>
    <name type="synonym">Monacrosporium haptotylum</name>
    <dbReference type="NCBI Taxonomy" id="1284197"/>
    <lineage>
        <taxon>Eukaryota</taxon>
        <taxon>Fungi</taxon>
        <taxon>Dikarya</taxon>
        <taxon>Ascomycota</taxon>
        <taxon>Pezizomycotina</taxon>
        <taxon>Orbiliomycetes</taxon>
        <taxon>Orbiliales</taxon>
        <taxon>Orbiliaceae</taxon>
        <taxon>Dactylellina</taxon>
    </lineage>
</organism>
<dbReference type="CDD" id="cd00637">
    <property type="entry name" value="7tm_classA_rhodopsin-like"/>
    <property type="match status" value="1"/>
</dbReference>
<dbReference type="Proteomes" id="UP000015100">
    <property type="component" value="Unassembled WGS sequence"/>
</dbReference>
<evidence type="ECO:0000256" key="4">
    <source>
        <dbReference type="ARBA" id="ARBA00023136"/>
    </source>
</evidence>
<sequence>MIYVSPLSQLYAAAWFSYKQEHGASELASIIQLQDTPIDPQFTAWAWAIGIANLVGSILSFFGSGFIAFTYLILPIKRHFRHSLILNLAIADFITSTNNSISGGWRLINKRDIPPGTSCTVNGFLEQLAVQATDTSILAIAIVTFWSLTRPNKVQETLPRATTILICCATWVLPIITACIALYLRRYSPVSGNWCWLAIKPTYYRYALMHGWRFAFIFTEIILYTYLHVYLRRRFADIMKATRNSFSEASLRPSPSWVSEPNTSPTTPKSTTEAQVHPIEVPPRPGTIQDRDGTWFDDDSEEELMQYDPAAHVESPGPGEKQGLPKIFDNIQPDLRSPMSDASTVMSPTAVRRRRRKLRFNFSHPFAHRSTNDDDLGDQEDPRKKNKNSTFARSRRVRRVLLLNAYPAMYILLWIPGIINRIVEASGGHSDVTTFLQASTQFIGLANALTYGWNERVGKQLREHLEVRTSGRDQRGIRERV</sequence>
<evidence type="ECO:0000313" key="9">
    <source>
        <dbReference type="Proteomes" id="UP000015100"/>
    </source>
</evidence>
<evidence type="ECO:0000259" key="7">
    <source>
        <dbReference type="PROSITE" id="PS50262"/>
    </source>
</evidence>
<dbReference type="OMA" id="IWIYLRR"/>
<feature type="transmembrane region" description="Helical" evidence="6">
    <location>
        <begin position="211"/>
        <end position="231"/>
    </location>
</feature>